<sequence length="94" mass="9747">MRVRIERSGGFAGIEEAVGEYDTDDLPEQEAAKVYEALSAIDAATAEGASGEVGADLMTYRIIVGNGAGRVYTVSDDPSSKAADPLAVLLRPSA</sequence>
<dbReference type="EMBL" id="JACHMB010000001">
    <property type="protein sequence ID" value="MBB5783593.1"/>
    <property type="molecule type" value="Genomic_DNA"/>
</dbReference>
<dbReference type="InterPro" id="IPR049457">
    <property type="entry name" value="Emfourin"/>
</dbReference>
<dbReference type="RefSeq" id="WP_185076585.1">
    <property type="nucleotide sequence ID" value="NZ_JACHMB010000001.1"/>
</dbReference>
<keyword evidence="2" id="KW-1185">Reference proteome</keyword>
<evidence type="ECO:0000313" key="1">
    <source>
        <dbReference type="EMBL" id="MBB5783593.1"/>
    </source>
</evidence>
<proteinExistence type="predicted"/>
<gene>
    <name evidence="1" type="ORF">HD596_010349</name>
</gene>
<reference evidence="1 2" key="1">
    <citation type="submission" date="2020-08" db="EMBL/GenBank/DDBJ databases">
        <title>Sequencing the genomes of 1000 actinobacteria strains.</title>
        <authorList>
            <person name="Klenk H.-P."/>
        </authorList>
    </citation>
    <scope>NUCLEOTIDE SEQUENCE [LARGE SCALE GENOMIC DNA]</scope>
    <source>
        <strain evidence="1 2">DSM 45507</strain>
    </source>
</reference>
<dbReference type="AlphaFoldDB" id="A0A7W9GH33"/>
<evidence type="ECO:0008006" key="3">
    <source>
        <dbReference type="Google" id="ProtNLM"/>
    </source>
</evidence>
<accession>A0A7W9GH33</accession>
<comment type="caution">
    <text evidence="1">The sequence shown here is derived from an EMBL/GenBank/DDBJ whole genome shotgun (WGS) entry which is preliminary data.</text>
</comment>
<dbReference type="Pfam" id="PF20242">
    <property type="entry name" value="Emfourin"/>
    <property type="match status" value="1"/>
</dbReference>
<dbReference type="Proteomes" id="UP000579153">
    <property type="component" value="Unassembled WGS sequence"/>
</dbReference>
<name>A0A7W9GH33_9ACTN</name>
<organism evidence="1 2">
    <name type="scientific">Nonomuraea jabiensis</name>
    <dbReference type="NCBI Taxonomy" id="882448"/>
    <lineage>
        <taxon>Bacteria</taxon>
        <taxon>Bacillati</taxon>
        <taxon>Actinomycetota</taxon>
        <taxon>Actinomycetes</taxon>
        <taxon>Streptosporangiales</taxon>
        <taxon>Streptosporangiaceae</taxon>
        <taxon>Nonomuraea</taxon>
    </lineage>
</organism>
<evidence type="ECO:0000313" key="2">
    <source>
        <dbReference type="Proteomes" id="UP000579153"/>
    </source>
</evidence>
<protein>
    <recommendedName>
        <fullName evidence="3">Metalloprotease</fullName>
    </recommendedName>
</protein>